<protein>
    <submittedName>
        <fullName evidence="3">Uncharacterized protein containing a von Willebrand factor type A (VWA) domain</fullName>
    </submittedName>
</protein>
<reference evidence="3 4" key="1">
    <citation type="submission" date="2012-06" db="EMBL/GenBank/DDBJ databases">
        <title>Finished chromosome of genome of Cylindrospermum stagnale PCC 7417.</title>
        <authorList>
            <consortium name="US DOE Joint Genome Institute"/>
            <person name="Gugger M."/>
            <person name="Coursin T."/>
            <person name="Rippka R."/>
            <person name="Tandeau De Marsac N."/>
            <person name="Huntemann M."/>
            <person name="Wei C.-L."/>
            <person name="Han J."/>
            <person name="Detter J.C."/>
            <person name="Han C."/>
            <person name="Tapia R."/>
            <person name="Chen A."/>
            <person name="Kyrpides N."/>
            <person name="Mavromatis K."/>
            <person name="Markowitz V."/>
            <person name="Szeto E."/>
            <person name="Ivanova N."/>
            <person name="Pagani I."/>
            <person name="Pati A."/>
            <person name="Goodwin L."/>
            <person name="Nordberg H.P."/>
            <person name="Cantor M.N."/>
            <person name="Hua S.X."/>
            <person name="Woyke T."/>
            <person name="Kerfeld C.A."/>
        </authorList>
    </citation>
    <scope>NUCLEOTIDE SEQUENCE [LARGE SCALE GENOMIC DNA]</scope>
    <source>
        <strain evidence="3 4">PCC 7417</strain>
    </source>
</reference>
<dbReference type="SMART" id="SM00327">
    <property type="entry name" value="VWA"/>
    <property type="match status" value="1"/>
</dbReference>
<dbReference type="AlphaFoldDB" id="K9WRA1"/>
<keyword evidence="4" id="KW-1185">Reference proteome</keyword>
<dbReference type="Gene3D" id="3.40.50.410">
    <property type="entry name" value="von Willebrand factor, type A domain"/>
    <property type="match status" value="1"/>
</dbReference>
<dbReference type="EMBL" id="CP003642">
    <property type="protein sequence ID" value="AFZ22718.1"/>
    <property type="molecule type" value="Genomic_DNA"/>
</dbReference>
<sequence>MVGVFWKVEMKVQLLSALNDTNVDVGQSSSQRQLAISISAIAGEFDQNLPLNLCLILDQSGSMHGPAIKTVIRAVEQLLTQLKAGDRLSVVAFASKAEVIIPNQIIQDPESIKSQLQNKLKAAGGTVIAEGLSLGITELLKGTKGAVSQAFLLTDGHGDSGLRIWKWEIGTDDNKRCLELAQKATKVNLTINTLGFGNDWNQDLLEKIADAGGGTLAHIERPEQAVEQFSRLFRRIQSVGLTNAYLLLSLVPNVRLAELKPIAQVAPDTIELPVEAEANGGFAIRLGDLMKDVERVVLANIYLGNLPFGKQVIGHLQIRYDDPGVNQQGLLSPMIPVYANVTKVYQPAVNPQVQQSILVLAKYRQTQLAEAKLQAGDRAGAATMLQTAAKTALQIGDTGAATVLQTSATRLQAGEELSEGDRKKTRIASKTVLHQ</sequence>
<feature type="region of interest" description="Disordered" evidence="1">
    <location>
        <begin position="413"/>
        <end position="435"/>
    </location>
</feature>
<feature type="domain" description="VWFA" evidence="2">
    <location>
        <begin position="52"/>
        <end position="236"/>
    </location>
</feature>
<dbReference type="InterPro" id="IPR036465">
    <property type="entry name" value="vWFA_dom_sf"/>
</dbReference>
<organism evidence="3 4">
    <name type="scientific">Cylindrospermum stagnale PCC 7417</name>
    <dbReference type="NCBI Taxonomy" id="56107"/>
    <lineage>
        <taxon>Bacteria</taxon>
        <taxon>Bacillati</taxon>
        <taxon>Cyanobacteriota</taxon>
        <taxon>Cyanophyceae</taxon>
        <taxon>Nostocales</taxon>
        <taxon>Nostocaceae</taxon>
        <taxon>Cylindrospermum</taxon>
    </lineage>
</organism>
<evidence type="ECO:0000256" key="1">
    <source>
        <dbReference type="SAM" id="MobiDB-lite"/>
    </source>
</evidence>
<dbReference type="Proteomes" id="UP000010475">
    <property type="component" value="Chromosome"/>
</dbReference>
<gene>
    <name evidence="3" type="ORF">Cylst_0361</name>
</gene>
<dbReference type="InterPro" id="IPR002035">
    <property type="entry name" value="VWF_A"/>
</dbReference>
<dbReference type="KEGG" id="csg:Cylst_0361"/>
<dbReference type="InterPro" id="IPR051266">
    <property type="entry name" value="CLCR"/>
</dbReference>
<dbReference type="eggNOG" id="COG2304">
    <property type="taxonomic scope" value="Bacteria"/>
</dbReference>
<dbReference type="Pfam" id="PF00092">
    <property type="entry name" value="VWA"/>
    <property type="match status" value="1"/>
</dbReference>
<evidence type="ECO:0000313" key="3">
    <source>
        <dbReference type="EMBL" id="AFZ22718.1"/>
    </source>
</evidence>
<evidence type="ECO:0000259" key="2">
    <source>
        <dbReference type="PROSITE" id="PS50234"/>
    </source>
</evidence>
<dbReference type="PANTHER" id="PTHR10579:SF43">
    <property type="entry name" value="ZINC FINGER (C3HC4-TYPE RING FINGER) FAMILY PROTEIN"/>
    <property type="match status" value="1"/>
</dbReference>
<dbReference type="SUPFAM" id="SSF53300">
    <property type="entry name" value="vWA-like"/>
    <property type="match status" value="1"/>
</dbReference>
<proteinExistence type="predicted"/>
<dbReference type="PROSITE" id="PS50234">
    <property type="entry name" value="VWFA"/>
    <property type="match status" value="1"/>
</dbReference>
<accession>K9WRA1</accession>
<dbReference type="STRING" id="56107.Cylst_0361"/>
<evidence type="ECO:0000313" key="4">
    <source>
        <dbReference type="Proteomes" id="UP000010475"/>
    </source>
</evidence>
<dbReference type="PANTHER" id="PTHR10579">
    <property type="entry name" value="CALCIUM-ACTIVATED CHLORIDE CHANNEL REGULATOR"/>
    <property type="match status" value="1"/>
</dbReference>
<dbReference type="PATRIC" id="fig|56107.3.peg.400"/>
<dbReference type="HOGENOM" id="CLU_031866_2_0_3"/>
<name>K9WRA1_9NOST</name>